<organism evidence="2 3">
    <name type="scientific">Sporolactobacillus shoreae</name>
    <dbReference type="NCBI Taxonomy" id="1465501"/>
    <lineage>
        <taxon>Bacteria</taxon>
        <taxon>Bacillati</taxon>
        <taxon>Bacillota</taxon>
        <taxon>Bacilli</taxon>
        <taxon>Bacillales</taxon>
        <taxon>Sporolactobacillaceae</taxon>
        <taxon>Sporolactobacillus</taxon>
    </lineage>
</organism>
<dbReference type="InterPro" id="IPR056944">
    <property type="entry name" value="Tubby_C-like"/>
</dbReference>
<comment type="caution">
    <text evidence="2">The sequence shown here is derived from an EMBL/GenBank/DDBJ whole genome shotgun (WGS) entry which is preliminary data.</text>
</comment>
<gene>
    <name evidence="2" type="ORF">E4665_08945</name>
</gene>
<dbReference type="EMBL" id="SRJD01000008">
    <property type="protein sequence ID" value="TGA98354.1"/>
    <property type="molecule type" value="Genomic_DNA"/>
</dbReference>
<accession>A0A4Z0GMU1</accession>
<dbReference type="Pfam" id="PF23728">
    <property type="entry name" value="Tubby_C_like"/>
    <property type="match status" value="1"/>
</dbReference>
<dbReference type="Proteomes" id="UP000298347">
    <property type="component" value="Unassembled WGS sequence"/>
</dbReference>
<feature type="domain" description="Tubby C-terminal" evidence="1">
    <location>
        <begin position="4"/>
        <end position="172"/>
    </location>
</feature>
<dbReference type="AlphaFoldDB" id="A0A4Z0GMU1"/>
<evidence type="ECO:0000313" key="3">
    <source>
        <dbReference type="Proteomes" id="UP000298347"/>
    </source>
</evidence>
<keyword evidence="3" id="KW-1185">Reference proteome</keyword>
<protein>
    <recommendedName>
        <fullName evidence="1">Tubby C-terminal domain-containing protein</fullName>
    </recommendedName>
</protein>
<evidence type="ECO:0000259" key="1">
    <source>
        <dbReference type="Pfam" id="PF23728"/>
    </source>
</evidence>
<sequence length="177" mass="21114">MITYHYRTRFDFSTRQTTIYNEQDETIGSIQRTYPTKVQQLIDTVLYRSRHYKNYEIRNQERRLIVSITDQTKRFKRRDQKVIYYKNDQVYSFHLIDSTVFGDTENVTFSFENQKCSIQKLPLEPAKFTVNGQLAADWKIPVKSPLNTQVRLLNEDLKKDILLFIGCLHGYYSAEGY</sequence>
<evidence type="ECO:0000313" key="2">
    <source>
        <dbReference type="EMBL" id="TGA98354.1"/>
    </source>
</evidence>
<dbReference type="RefSeq" id="WP_135348441.1">
    <property type="nucleotide sequence ID" value="NZ_SRJD01000008.1"/>
</dbReference>
<reference evidence="2 3" key="1">
    <citation type="journal article" date="2015" name="Int. J. Syst. Evol. Microbiol.">
        <title>Sporolactobacillus shoreae sp. nov. and Sporolactobacillus spathodeae sp. nov., two spore-forming lactic acid bacteria isolated from tree barks in Thailand.</title>
        <authorList>
            <person name="Thamacharoensuk T."/>
            <person name="Kitahara M."/>
            <person name="Ohkuma M."/>
            <person name="Thongchul N."/>
            <person name="Tanasupawat S."/>
        </authorList>
    </citation>
    <scope>NUCLEOTIDE SEQUENCE [LARGE SCALE GENOMIC DNA]</scope>
    <source>
        <strain evidence="2 3">BK92</strain>
    </source>
</reference>
<name>A0A4Z0GMU1_9BACL</name>
<proteinExistence type="predicted"/>